<sequence length="169" mass="18521">MRKVKKKTGQENIQKAVKAAMDAADAALSAGKPFCIAHVDVGLNAAALREAVFKCMNRVPTMLFSTDMASNKVVVYAGVPPEALPIGLKVLERLWPRLDHSREEEGNDASRLKEAMEVATQIALKKTSCLSCPRDGSTADSAGYSGLPRFERKSDEKSERTEVRNREWG</sequence>
<dbReference type="PANTHER" id="PTHR11777">
    <property type="entry name" value="ALANYL-TRNA SYNTHETASE"/>
    <property type="match status" value="1"/>
</dbReference>
<gene>
    <name evidence="2" type="ORF">QYE76_037054</name>
</gene>
<dbReference type="GO" id="GO:0004813">
    <property type="term" value="F:alanine-tRNA ligase activity"/>
    <property type="evidence" value="ECO:0007669"/>
    <property type="project" value="TreeGrafter"/>
</dbReference>
<name>A0AAD8R312_LOLMU</name>
<proteinExistence type="predicted"/>
<dbReference type="PANTHER" id="PTHR11777:SF9">
    <property type="entry name" value="ALANINE--TRNA LIGASE, CYTOPLASMIC"/>
    <property type="match status" value="1"/>
</dbReference>
<reference evidence="2" key="1">
    <citation type="submission" date="2023-07" db="EMBL/GenBank/DDBJ databases">
        <title>A chromosome-level genome assembly of Lolium multiflorum.</title>
        <authorList>
            <person name="Chen Y."/>
            <person name="Copetti D."/>
            <person name="Kolliker R."/>
            <person name="Studer B."/>
        </authorList>
    </citation>
    <scope>NUCLEOTIDE SEQUENCE</scope>
    <source>
        <strain evidence="2">02402/16</strain>
        <tissue evidence="2">Leaf</tissue>
    </source>
</reference>
<organism evidence="2 3">
    <name type="scientific">Lolium multiflorum</name>
    <name type="common">Italian ryegrass</name>
    <name type="synonym">Lolium perenne subsp. multiflorum</name>
    <dbReference type="NCBI Taxonomy" id="4521"/>
    <lineage>
        <taxon>Eukaryota</taxon>
        <taxon>Viridiplantae</taxon>
        <taxon>Streptophyta</taxon>
        <taxon>Embryophyta</taxon>
        <taxon>Tracheophyta</taxon>
        <taxon>Spermatophyta</taxon>
        <taxon>Magnoliopsida</taxon>
        <taxon>Liliopsida</taxon>
        <taxon>Poales</taxon>
        <taxon>Poaceae</taxon>
        <taxon>BOP clade</taxon>
        <taxon>Pooideae</taxon>
        <taxon>Poodae</taxon>
        <taxon>Poeae</taxon>
        <taxon>Poeae Chloroplast Group 2 (Poeae type)</taxon>
        <taxon>Loliodinae</taxon>
        <taxon>Loliinae</taxon>
        <taxon>Lolium</taxon>
    </lineage>
</organism>
<evidence type="ECO:0000256" key="1">
    <source>
        <dbReference type="SAM" id="MobiDB-lite"/>
    </source>
</evidence>
<feature type="region of interest" description="Disordered" evidence="1">
    <location>
        <begin position="131"/>
        <end position="169"/>
    </location>
</feature>
<dbReference type="GO" id="GO:0002161">
    <property type="term" value="F:aminoacyl-tRNA deacylase activity"/>
    <property type="evidence" value="ECO:0007669"/>
    <property type="project" value="TreeGrafter"/>
</dbReference>
<comment type="caution">
    <text evidence="2">The sequence shown here is derived from an EMBL/GenBank/DDBJ whole genome shotgun (WGS) entry which is preliminary data.</text>
</comment>
<evidence type="ECO:0000313" key="3">
    <source>
        <dbReference type="Proteomes" id="UP001231189"/>
    </source>
</evidence>
<dbReference type="AlphaFoldDB" id="A0AAD8R312"/>
<accession>A0AAD8R312</accession>
<dbReference type="GO" id="GO:0006419">
    <property type="term" value="P:alanyl-tRNA aminoacylation"/>
    <property type="evidence" value="ECO:0007669"/>
    <property type="project" value="TreeGrafter"/>
</dbReference>
<feature type="compositionally biased region" description="Basic and acidic residues" evidence="1">
    <location>
        <begin position="149"/>
        <end position="169"/>
    </location>
</feature>
<dbReference type="GO" id="GO:0009507">
    <property type="term" value="C:chloroplast"/>
    <property type="evidence" value="ECO:0007669"/>
    <property type="project" value="TreeGrafter"/>
</dbReference>
<dbReference type="Proteomes" id="UP001231189">
    <property type="component" value="Unassembled WGS sequence"/>
</dbReference>
<dbReference type="EMBL" id="JAUUTY010000007">
    <property type="protein sequence ID" value="KAK1613381.1"/>
    <property type="molecule type" value="Genomic_DNA"/>
</dbReference>
<keyword evidence="3" id="KW-1185">Reference proteome</keyword>
<dbReference type="GO" id="GO:0005739">
    <property type="term" value="C:mitochondrion"/>
    <property type="evidence" value="ECO:0007669"/>
    <property type="project" value="TreeGrafter"/>
</dbReference>
<evidence type="ECO:0000313" key="2">
    <source>
        <dbReference type="EMBL" id="KAK1613381.1"/>
    </source>
</evidence>
<dbReference type="InterPro" id="IPR050058">
    <property type="entry name" value="Ala-tRNA_ligase"/>
</dbReference>
<protein>
    <submittedName>
        <fullName evidence="2">Uncharacterized protein</fullName>
    </submittedName>
</protein>